<name>A0A9N9TXB9_PHYSR</name>
<evidence type="ECO:0000313" key="2">
    <source>
        <dbReference type="Proteomes" id="UP001153712"/>
    </source>
</evidence>
<evidence type="ECO:0000313" key="1">
    <source>
        <dbReference type="EMBL" id="CAG9863105.1"/>
    </source>
</evidence>
<dbReference type="GO" id="GO:0033617">
    <property type="term" value="P:mitochondrial respiratory chain complex IV assembly"/>
    <property type="evidence" value="ECO:0007669"/>
    <property type="project" value="TreeGrafter"/>
</dbReference>
<proteinExistence type="predicted"/>
<dbReference type="GO" id="GO:0032981">
    <property type="term" value="P:mitochondrial respiratory chain complex I assembly"/>
    <property type="evidence" value="ECO:0007669"/>
    <property type="project" value="TreeGrafter"/>
</dbReference>
<dbReference type="PANTHER" id="PTHR47148">
    <property type="entry name" value="CYTOCHROME C OXIDASE ASSEMBLY FACTOR 1 HOMOLOG"/>
    <property type="match status" value="1"/>
</dbReference>
<reference evidence="1" key="1">
    <citation type="submission" date="2022-01" db="EMBL/GenBank/DDBJ databases">
        <authorList>
            <person name="King R."/>
        </authorList>
    </citation>
    <scope>NUCLEOTIDE SEQUENCE</scope>
</reference>
<dbReference type="PANTHER" id="PTHR47148:SF1">
    <property type="entry name" value="CYTOCHROME C OXIDASE ASSEMBLY FACTOR 1 HOMOLOG"/>
    <property type="match status" value="1"/>
</dbReference>
<sequence length="140" mass="16034">MSNIKLVKIGALGGFATVTMGLILKNKVTYNITQTEYYQDALKTLKQHNGAIYLLGEPITERQLDVTNAENFTKGNFAQYKVPLVGSKRRGNLYFWAEKNSELDKWNVIRMELELNNDSSRRLLIKSTSDKNEKTETKKE</sequence>
<dbReference type="Pfam" id="PF08695">
    <property type="entry name" value="Coa1"/>
    <property type="match status" value="1"/>
</dbReference>
<organism evidence="1 2">
    <name type="scientific">Phyllotreta striolata</name>
    <name type="common">Striped flea beetle</name>
    <name type="synonym">Crioceris striolata</name>
    <dbReference type="NCBI Taxonomy" id="444603"/>
    <lineage>
        <taxon>Eukaryota</taxon>
        <taxon>Metazoa</taxon>
        <taxon>Ecdysozoa</taxon>
        <taxon>Arthropoda</taxon>
        <taxon>Hexapoda</taxon>
        <taxon>Insecta</taxon>
        <taxon>Pterygota</taxon>
        <taxon>Neoptera</taxon>
        <taxon>Endopterygota</taxon>
        <taxon>Coleoptera</taxon>
        <taxon>Polyphaga</taxon>
        <taxon>Cucujiformia</taxon>
        <taxon>Chrysomeloidea</taxon>
        <taxon>Chrysomelidae</taxon>
        <taxon>Galerucinae</taxon>
        <taxon>Alticini</taxon>
        <taxon>Phyllotreta</taxon>
    </lineage>
</organism>
<gene>
    <name evidence="1" type="ORF">PHYEVI_LOCUS9405</name>
</gene>
<dbReference type="OrthoDB" id="10037790at2759"/>
<dbReference type="Proteomes" id="UP001153712">
    <property type="component" value="Chromosome 6"/>
</dbReference>
<dbReference type="InterPro" id="IPR014807">
    <property type="entry name" value="Coa1"/>
</dbReference>
<accession>A0A9N9TXB9</accession>
<keyword evidence="2" id="KW-1185">Reference proteome</keyword>
<protein>
    <submittedName>
        <fullName evidence="1">Uncharacterized protein</fullName>
    </submittedName>
</protein>
<dbReference type="AlphaFoldDB" id="A0A9N9TXB9"/>
<dbReference type="GO" id="GO:0005743">
    <property type="term" value="C:mitochondrial inner membrane"/>
    <property type="evidence" value="ECO:0007669"/>
    <property type="project" value="TreeGrafter"/>
</dbReference>
<dbReference type="EMBL" id="OU900099">
    <property type="protein sequence ID" value="CAG9863105.1"/>
    <property type="molecule type" value="Genomic_DNA"/>
</dbReference>